<accession>A0A5C5YRW5</accession>
<dbReference type="SUPFAM" id="SSF49464">
    <property type="entry name" value="Carboxypeptidase regulatory domain-like"/>
    <property type="match status" value="1"/>
</dbReference>
<sequence>MYVYFRVADRDGVAVPRDDFRVSVSGSNEELEAFDRGYYLFSYTTSNTSHYPCKLLFQGEHLKPSEHQFDDAAWRARDAGVITAVRFEKKDKQEFAVKVVDAEGSPIVGASVSLRRYSGNPRSSSSESTDADGLAAFQAYPGRYTAQVNANGYRGTYKVASLEAGRDAEVTITLFTARTARLRVEWNGVSDQQPNSVSGEETVTLSNGAPQVMDRRSQWLGLVQIADRVALGYGNRMYGRRQSSSVESDWLLVLESEGKTPEEVFEAIDLDSLEEWKNGGKSLNKVAPLQYANDALDYYAVEPGDVVIGVATSIDPMNGRPLTRTFKAVVDKGE</sequence>
<evidence type="ECO:0008006" key="3">
    <source>
        <dbReference type="Google" id="ProtNLM"/>
    </source>
</evidence>
<gene>
    <name evidence="1" type="ORF">Pla123a_14870</name>
</gene>
<dbReference type="Gene3D" id="2.60.40.1120">
    <property type="entry name" value="Carboxypeptidase-like, regulatory domain"/>
    <property type="match status" value="1"/>
</dbReference>
<dbReference type="AlphaFoldDB" id="A0A5C5YRW5"/>
<dbReference type="InterPro" id="IPR008969">
    <property type="entry name" value="CarboxyPept-like_regulatory"/>
</dbReference>
<dbReference type="Pfam" id="PF13620">
    <property type="entry name" value="CarboxypepD_reg"/>
    <property type="match status" value="1"/>
</dbReference>
<evidence type="ECO:0000313" key="2">
    <source>
        <dbReference type="Proteomes" id="UP000318478"/>
    </source>
</evidence>
<name>A0A5C5YRW5_9BACT</name>
<dbReference type="EMBL" id="SJPO01000003">
    <property type="protein sequence ID" value="TWT77691.1"/>
    <property type="molecule type" value="Genomic_DNA"/>
</dbReference>
<proteinExistence type="predicted"/>
<dbReference type="Proteomes" id="UP000318478">
    <property type="component" value="Unassembled WGS sequence"/>
</dbReference>
<keyword evidence="2" id="KW-1185">Reference proteome</keyword>
<dbReference type="OrthoDB" id="282369at2"/>
<organism evidence="1 2">
    <name type="scientific">Posidoniimonas polymericola</name>
    <dbReference type="NCBI Taxonomy" id="2528002"/>
    <lineage>
        <taxon>Bacteria</taxon>
        <taxon>Pseudomonadati</taxon>
        <taxon>Planctomycetota</taxon>
        <taxon>Planctomycetia</taxon>
        <taxon>Pirellulales</taxon>
        <taxon>Lacipirellulaceae</taxon>
        <taxon>Posidoniimonas</taxon>
    </lineage>
</organism>
<protein>
    <recommendedName>
        <fullName evidence="3">Carboxypeptidase regulatory-like domain-containing protein</fullName>
    </recommendedName>
</protein>
<dbReference type="RefSeq" id="WP_146585428.1">
    <property type="nucleotide sequence ID" value="NZ_SJPO01000003.1"/>
</dbReference>
<comment type="caution">
    <text evidence="1">The sequence shown here is derived from an EMBL/GenBank/DDBJ whole genome shotgun (WGS) entry which is preliminary data.</text>
</comment>
<evidence type="ECO:0000313" key="1">
    <source>
        <dbReference type="EMBL" id="TWT77691.1"/>
    </source>
</evidence>
<reference evidence="1 2" key="1">
    <citation type="submission" date="2019-02" db="EMBL/GenBank/DDBJ databases">
        <title>Deep-cultivation of Planctomycetes and their phenomic and genomic characterization uncovers novel biology.</title>
        <authorList>
            <person name="Wiegand S."/>
            <person name="Jogler M."/>
            <person name="Boedeker C."/>
            <person name="Pinto D."/>
            <person name="Vollmers J."/>
            <person name="Rivas-Marin E."/>
            <person name="Kohn T."/>
            <person name="Peeters S.H."/>
            <person name="Heuer A."/>
            <person name="Rast P."/>
            <person name="Oberbeckmann S."/>
            <person name="Bunk B."/>
            <person name="Jeske O."/>
            <person name="Meyerdierks A."/>
            <person name="Storesund J.E."/>
            <person name="Kallscheuer N."/>
            <person name="Luecker S."/>
            <person name="Lage O.M."/>
            <person name="Pohl T."/>
            <person name="Merkel B.J."/>
            <person name="Hornburger P."/>
            <person name="Mueller R.-W."/>
            <person name="Bruemmer F."/>
            <person name="Labrenz M."/>
            <person name="Spormann A.M."/>
            <person name="Op Den Camp H."/>
            <person name="Overmann J."/>
            <person name="Amann R."/>
            <person name="Jetten M.S.M."/>
            <person name="Mascher T."/>
            <person name="Medema M.H."/>
            <person name="Devos D.P."/>
            <person name="Kaster A.-K."/>
            <person name="Ovreas L."/>
            <person name="Rohde M."/>
            <person name="Galperin M.Y."/>
            <person name="Jogler C."/>
        </authorList>
    </citation>
    <scope>NUCLEOTIDE SEQUENCE [LARGE SCALE GENOMIC DNA]</scope>
    <source>
        <strain evidence="1 2">Pla123a</strain>
    </source>
</reference>